<evidence type="ECO:0000313" key="1">
    <source>
        <dbReference type="EMBL" id="MBV3409351.1"/>
    </source>
</evidence>
<dbReference type="EMBL" id="JAHOEP010000047">
    <property type="protein sequence ID" value="MBV3409351.1"/>
    <property type="molecule type" value="Genomic_DNA"/>
</dbReference>
<proteinExistence type="predicted"/>
<dbReference type="Proteomes" id="UP001196316">
    <property type="component" value="Unassembled WGS sequence"/>
</dbReference>
<comment type="caution">
    <text evidence="1">The sequence shown here is derived from an EMBL/GenBank/DDBJ whole genome shotgun (WGS) entry which is preliminary data.</text>
</comment>
<sequence>MEVLEQKHAMGVVKTILQQLAGTTATSVFCSWGVSQMYATQIVMLVNGMDFSMAALVMEVNGFNFKGKLYVALDEGSDYYRIYCEKNGILKEEHHDIGVEELGAVLDSMIETGGLSKEEYQKKVMERYNLKF</sequence>
<evidence type="ECO:0000313" key="2">
    <source>
        <dbReference type="Proteomes" id="UP001196316"/>
    </source>
</evidence>
<protein>
    <submittedName>
        <fullName evidence="1">Uncharacterized protein</fullName>
    </submittedName>
</protein>
<reference evidence="1" key="1">
    <citation type="submission" date="2021-06" db="EMBL/GenBank/DDBJ databases">
        <title>Collection of gut derived symbiotic bacterial strains cultured from healthy donors.</title>
        <authorList>
            <person name="Lin H."/>
            <person name="Littmann E."/>
            <person name="Pamer E.G."/>
        </authorList>
    </citation>
    <scope>NUCLEOTIDE SEQUENCE</scope>
    <source>
        <strain evidence="1">MSK.21.60</strain>
    </source>
</reference>
<organism evidence="1 2">
    <name type="scientific">Segatella copri</name>
    <dbReference type="NCBI Taxonomy" id="165179"/>
    <lineage>
        <taxon>Bacteria</taxon>
        <taxon>Pseudomonadati</taxon>
        <taxon>Bacteroidota</taxon>
        <taxon>Bacteroidia</taxon>
        <taxon>Bacteroidales</taxon>
        <taxon>Prevotellaceae</taxon>
        <taxon>Segatella</taxon>
    </lineage>
</organism>
<dbReference type="RefSeq" id="WP_217327081.1">
    <property type="nucleotide sequence ID" value="NZ_JAHOEK010000049.1"/>
</dbReference>
<dbReference type="AlphaFoldDB" id="A0AAW4N9M1"/>
<accession>A0AAW4N9M1</accession>
<name>A0AAW4N9M1_9BACT</name>
<gene>
    <name evidence="1" type="ORF">KSW80_13235</name>
</gene>